<dbReference type="AlphaFoldDB" id="A0A9J5XZZ4"/>
<evidence type="ECO:0000313" key="2">
    <source>
        <dbReference type="Proteomes" id="UP000824120"/>
    </source>
</evidence>
<accession>A0A9J5XZZ4</accession>
<evidence type="ECO:0000313" key="1">
    <source>
        <dbReference type="EMBL" id="KAG5592824.1"/>
    </source>
</evidence>
<comment type="caution">
    <text evidence="1">The sequence shown here is derived from an EMBL/GenBank/DDBJ whole genome shotgun (WGS) entry which is preliminary data.</text>
</comment>
<dbReference type="EMBL" id="JACXVP010000008">
    <property type="protein sequence ID" value="KAG5592824.1"/>
    <property type="molecule type" value="Genomic_DNA"/>
</dbReference>
<dbReference type="PANTHER" id="PTHR34115">
    <property type="entry name" value="PROTEIN, PUTATIVE-RELATED"/>
    <property type="match status" value="1"/>
</dbReference>
<protein>
    <submittedName>
        <fullName evidence="1">Uncharacterized protein</fullName>
    </submittedName>
</protein>
<dbReference type="InterPro" id="IPR053258">
    <property type="entry name" value="Ca-permeable_cation_channel"/>
</dbReference>
<proteinExistence type="predicted"/>
<keyword evidence="2" id="KW-1185">Reference proteome</keyword>
<dbReference type="Proteomes" id="UP000824120">
    <property type="component" value="Chromosome 8"/>
</dbReference>
<dbReference type="PANTHER" id="PTHR34115:SF5">
    <property type="entry name" value="PROTEIN, PUTATIVE-RELATED"/>
    <property type="match status" value="1"/>
</dbReference>
<name>A0A9J5XZZ4_SOLCO</name>
<organism evidence="1 2">
    <name type="scientific">Solanum commersonii</name>
    <name type="common">Commerson's wild potato</name>
    <name type="synonym">Commerson's nightshade</name>
    <dbReference type="NCBI Taxonomy" id="4109"/>
    <lineage>
        <taxon>Eukaryota</taxon>
        <taxon>Viridiplantae</taxon>
        <taxon>Streptophyta</taxon>
        <taxon>Embryophyta</taxon>
        <taxon>Tracheophyta</taxon>
        <taxon>Spermatophyta</taxon>
        <taxon>Magnoliopsida</taxon>
        <taxon>eudicotyledons</taxon>
        <taxon>Gunneridae</taxon>
        <taxon>Pentapetalae</taxon>
        <taxon>asterids</taxon>
        <taxon>lamiids</taxon>
        <taxon>Solanales</taxon>
        <taxon>Solanaceae</taxon>
        <taxon>Solanoideae</taxon>
        <taxon>Solaneae</taxon>
        <taxon>Solanum</taxon>
    </lineage>
</organism>
<reference evidence="1 2" key="1">
    <citation type="submission" date="2020-09" db="EMBL/GenBank/DDBJ databases">
        <title>De no assembly of potato wild relative species, Solanum commersonii.</title>
        <authorList>
            <person name="Cho K."/>
        </authorList>
    </citation>
    <scope>NUCLEOTIDE SEQUENCE [LARGE SCALE GENOMIC DNA]</scope>
    <source>
        <strain evidence="1">LZ3.2</strain>
        <tissue evidence="1">Leaf</tissue>
    </source>
</reference>
<sequence length="202" mass="22640">MTDAVGSTITSVSRKYSLHHNNNNGQFSINYIINIRSNYPQDSFSLSPPPSPSPSPSPSPHRPNVLLAYIFPAMVELIQLMCQTGKDESPFKLHPQKMNLAIASFLIYCFSYDAQLRIIPSSNHHHSCSNYAKIVQIVGSIFGPLTLASYSSVIFPSLVPFLYSGSVLYSASLLLYTTRLTEQLKWFYRKFISGRPTLILPF</sequence>
<dbReference type="OrthoDB" id="1730662at2759"/>
<gene>
    <name evidence="1" type="ORF">H5410_043338</name>
</gene>